<dbReference type="PROSITE" id="PS51065">
    <property type="entry name" value="NHR"/>
    <property type="match status" value="1"/>
</dbReference>
<dbReference type="InterPro" id="IPR001496">
    <property type="entry name" value="SOCS_box"/>
</dbReference>
<dbReference type="Pfam" id="PF07177">
    <property type="entry name" value="Neuralized"/>
    <property type="match status" value="1"/>
</dbReference>
<dbReference type="Gene3D" id="2.60.120.920">
    <property type="match status" value="1"/>
</dbReference>
<dbReference type="CDD" id="cd12887">
    <property type="entry name" value="SPRY_NHR_like"/>
    <property type="match status" value="1"/>
</dbReference>
<dbReference type="GO" id="GO:0061630">
    <property type="term" value="F:ubiquitin protein ligase activity"/>
    <property type="evidence" value="ECO:0007669"/>
    <property type="project" value="TreeGrafter"/>
</dbReference>
<comment type="caution">
    <text evidence="3">The sequence shown here is derived from an EMBL/GenBank/DDBJ whole genome shotgun (WGS) entry which is preliminary data.</text>
</comment>
<dbReference type="PANTHER" id="PTHR12429">
    <property type="entry name" value="NEURALIZED"/>
    <property type="match status" value="1"/>
</dbReference>
<dbReference type="Pfam" id="PF07525">
    <property type="entry name" value="SOCS_box"/>
    <property type="match status" value="1"/>
</dbReference>
<dbReference type="InterPro" id="IPR037962">
    <property type="entry name" value="Neuralized"/>
</dbReference>
<reference evidence="3 4" key="1">
    <citation type="submission" date="2019-07" db="EMBL/GenBank/DDBJ databases">
        <title>Draft genome assembly of a fouling barnacle, Amphibalanus amphitrite (Darwin, 1854): The first reference genome for Thecostraca.</title>
        <authorList>
            <person name="Kim W."/>
        </authorList>
    </citation>
    <scope>NUCLEOTIDE SEQUENCE [LARGE SCALE GENOMIC DNA]</scope>
    <source>
        <strain evidence="3">SNU_AA5</strain>
        <tissue evidence="3">Soma without cirri and trophi</tissue>
    </source>
</reference>
<dbReference type="SMART" id="SM00969">
    <property type="entry name" value="SOCS_box"/>
    <property type="match status" value="1"/>
</dbReference>
<gene>
    <name evidence="3" type="primary">NEURL2_1</name>
    <name evidence="3" type="ORF">FJT64_026851</name>
</gene>
<evidence type="ECO:0000259" key="1">
    <source>
        <dbReference type="PROSITE" id="PS50225"/>
    </source>
</evidence>
<proteinExistence type="predicted"/>
<dbReference type="PANTHER" id="PTHR12429:SF8">
    <property type="entry name" value="NEURALIZED-LIKE PROTEIN 2"/>
    <property type="match status" value="1"/>
</dbReference>
<feature type="domain" description="NHR" evidence="2">
    <location>
        <begin position="25"/>
        <end position="232"/>
    </location>
</feature>
<dbReference type="PROSITE" id="PS50225">
    <property type="entry name" value="SOCS"/>
    <property type="match status" value="1"/>
</dbReference>
<dbReference type="InterPro" id="IPR036036">
    <property type="entry name" value="SOCS_box-like_dom_sf"/>
</dbReference>
<evidence type="ECO:0000259" key="2">
    <source>
        <dbReference type="PROSITE" id="PS51065"/>
    </source>
</evidence>
<dbReference type="OrthoDB" id="10059069at2759"/>
<organism evidence="3 4">
    <name type="scientific">Amphibalanus amphitrite</name>
    <name type="common">Striped barnacle</name>
    <name type="synonym">Balanus amphitrite</name>
    <dbReference type="NCBI Taxonomy" id="1232801"/>
    <lineage>
        <taxon>Eukaryota</taxon>
        <taxon>Metazoa</taxon>
        <taxon>Ecdysozoa</taxon>
        <taxon>Arthropoda</taxon>
        <taxon>Crustacea</taxon>
        <taxon>Multicrustacea</taxon>
        <taxon>Cirripedia</taxon>
        <taxon>Thoracica</taxon>
        <taxon>Thoracicalcarea</taxon>
        <taxon>Balanomorpha</taxon>
        <taxon>Balanoidea</taxon>
        <taxon>Balanidae</taxon>
        <taxon>Amphibalaninae</taxon>
        <taxon>Amphibalanus</taxon>
    </lineage>
</organism>
<dbReference type="InterPro" id="IPR006573">
    <property type="entry name" value="NHR_dom"/>
</dbReference>
<feature type="domain" description="SOCS box" evidence="1">
    <location>
        <begin position="235"/>
        <end position="272"/>
    </location>
</feature>
<keyword evidence="4" id="KW-1185">Reference proteome</keyword>
<dbReference type="AlphaFoldDB" id="A0A6A4W0C7"/>
<protein>
    <submittedName>
        <fullName evidence="3">Neuralized-like protein 2</fullName>
    </submittedName>
</protein>
<evidence type="ECO:0000313" key="4">
    <source>
        <dbReference type="Proteomes" id="UP000440578"/>
    </source>
</evidence>
<dbReference type="Proteomes" id="UP000440578">
    <property type="component" value="Unassembled WGS sequence"/>
</dbReference>
<evidence type="ECO:0000313" key="3">
    <source>
        <dbReference type="EMBL" id="KAF0300666.1"/>
    </source>
</evidence>
<name>A0A6A4W0C7_AMPAM</name>
<dbReference type="GO" id="GO:0035556">
    <property type="term" value="P:intracellular signal transduction"/>
    <property type="evidence" value="ECO:0007669"/>
    <property type="project" value="InterPro"/>
</dbReference>
<dbReference type="EMBL" id="VIIS01001245">
    <property type="protein sequence ID" value="KAF0300666.1"/>
    <property type="molecule type" value="Genomic_DNA"/>
</dbReference>
<dbReference type="InterPro" id="IPR043136">
    <property type="entry name" value="B30.2/SPRY_sf"/>
</dbReference>
<dbReference type="SMART" id="SM00588">
    <property type="entry name" value="NEUZ"/>
    <property type="match status" value="1"/>
</dbReference>
<dbReference type="SUPFAM" id="SSF158235">
    <property type="entry name" value="SOCS box-like"/>
    <property type="match status" value="1"/>
</dbReference>
<sequence>MGLPAGPDALAALAGRHGAPLLPRTHHFHRHHGSNIILCDDNTAAYRKASFANAITFSQRALVPGEIFCIEIEKTEPGWSGHLRLGLTQLNPDTGFPLPSYGLPDLVSLRGSWLVAVNKPPDVPAPAAAGAPRTGRPPAPAGHPAYLRTAFKTVPRAALRAPAGSGVLPTDVGSRLGVMYVPRAGGELADMHLIVNGDDQGAVEKEIPLRGAPLHAVVDVYGSTKLIRIVQLYGVQSLMSSCREVILQHLVGSRVSQLPLPPALKNFLAFKS</sequence>
<accession>A0A6A4W0C7</accession>